<accession>A0A5B8M7G4</accession>
<feature type="region of interest" description="Disordered" evidence="1">
    <location>
        <begin position="1"/>
        <end position="72"/>
    </location>
</feature>
<dbReference type="RefSeq" id="WP_146322145.1">
    <property type="nucleotide sequence ID" value="NZ_CP042305.1"/>
</dbReference>
<keyword evidence="2" id="KW-0472">Membrane</keyword>
<protein>
    <submittedName>
        <fullName evidence="3">Uncharacterized protein</fullName>
    </submittedName>
</protein>
<keyword evidence="4" id="KW-1185">Reference proteome</keyword>
<evidence type="ECO:0000313" key="4">
    <source>
        <dbReference type="Proteomes" id="UP000320216"/>
    </source>
</evidence>
<gene>
    <name evidence="3" type="ORF">FPZ11_16470</name>
</gene>
<evidence type="ECO:0000256" key="2">
    <source>
        <dbReference type="SAM" id="Phobius"/>
    </source>
</evidence>
<proteinExistence type="predicted"/>
<evidence type="ECO:0000313" key="3">
    <source>
        <dbReference type="EMBL" id="QDZ16141.1"/>
    </source>
</evidence>
<dbReference type="KEGG" id="huw:FPZ11_16470"/>
<keyword evidence="2" id="KW-1133">Transmembrane helix</keyword>
<feature type="compositionally biased region" description="Acidic residues" evidence="1">
    <location>
        <begin position="11"/>
        <end position="20"/>
    </location>
</feature>
<feature type="transmembrane region" description="Helical" evidence="2">
    <location>
        <begin position="158"/>
        <end position="179"/>
    </location>
</feature>
<reference evidence="3 4" key="1">
    <citation type="submission" date="2019-07" db="EMBL/GenBank/DDBJ databases">
        <title>Full genome sequence of Humibacter sp. WJ7-1.</title>
        <authorList>
            <person name="Im W.-T."/>
        </authorList>
    </citation>
    <scope>NUCLEOTIDE SEQUENCE [LARGE SCALE GENOMIC DNA]</scope>
    <source>
        <strain evidence="3 4">WJ7-1</strain>
    </source>
</reference>
<evidence type="ECO:0000256" key="1">
    <source>
        <dbReference type="SAM" id="MobiDB-lite"/>
    </source>
</evidence>
<name>A0A5B8M7G4_9MICO</name>
<sequence length="195" mass="19871">MTTNAPHDADDVSAEPDPTDGDTATNDTLPLNAADTVRLDDPDTQAADTQASETGFVGAPDAAQPDAAETPAAETLGAETAEAAQPFPPLAAGTIPTSTPVYTSTPPLVTSSPRVRSGAIAWGAIVLLSAVAVLVIALNPEARAAYDSWQTSLTAGTIALLGIVALGVLILLFAVLSAIRRAQRRARGELHNPLS</sequence>
<organism evidence="3 4">
    <name type="scientific">Humibacter ginsenosidimutans</name>
    <dbReference type="NCBI Taxonomy" id="2599293"/>
    <lineage>
        <taxon>Bacteria</taxon>
        <taxon>Bacillati</taxon>
        <taxon>Actinomycetota</taxon>
        <taxon>Actinomycetes</taxon>
        <taxon>Micrococcales</taxon>
        <taxon>Microbacteriaceae</taxon>
        <taxon>Humibacter</taxon>
    </lineage>
</organism>
<dbReference type="Proteomes" id="UP000320216">
    <property type="component" value="Chromosome"/>
</dbReference>
<feature type="transmembrane region" description="Helical" evidence="2">
    <location>
        <begin position="119"/>
        <end position="138"/>
    </location>
</feature>
<dbReference type="AlphaFoldDB" id="A0A5B8M7G4"/>
<keyword evidence="2" id="KW-0812">Transmembrane</keyword>
<feature type="compositionally biased region" description="Low complexity" evidence="1">
    <location>
        <begin position="59"/>
        <end position="72"/>
    </location>
</feature>
<dbReference type="EMBL" id="CP042305">
    <property type="protein sequence ID" value="QDZ16141.1"/>
    <property type="molecule type" value="Genomic_DNA"/>
</dbReference>